<keyword evidence="9 14" id="KW-0720">Serine protease</keyword>
<comment type="function">
    <text evidence="14">Serine protease involved in intramembrane proteolysis.</text>
</comment>
<keyword evidence="8 14" id="KW-0378">Hydrolase</keyword>
<keyword evidence="5" id="KW-0813">Transport</keyword>
<keyword evidence="10" id="KW-0653">Protein transport</keyword>
<evidence type="ECO:0000256" key="4">
    <source>
        <dbReference type="ARBA" id="ARBA00013039"/>
    </source>
</evidence>
<accession>A0A5J4VU56</accession>
<comment type="subcellular location">
    <subcellularLocation>
        <location evidence="2 14">Membrane</location>
        <topology evidence="2 14">Multi-pass membrane protein</topology>
    </subcellularLocation>
</comment>
<keyword evidence="6 14" id="KW-0645">Protease</keyword>
<comment type="caution">
    <text evidence="17">The sequence shown here is derived from an EMBL/GenBank/DDBJ whole genome shotgun (WGS) entry which is preliminary data.</text>
</comment>
<dbReference type="GO" id="GO:0006508">
    <property type="term" value="P:proteolysis"/>
    <property type="evidence" value="ECO:0007669"/>
    <property type="project" value="UniProtKB-KW"/>
</dbReference>
<dbReference type="Pfam" id="PF01694">
    <property type="entry name" value="Rhomboid"/>
    <property type="match status" value="1"/>
</dbReference>
<dbReference type="OrthoDB" id="418595at2759"/>
<dbReference type="SUPFAM" id="SSF144091">
    <property type="entry name" value="Rhomboid-like"/>
    <property type="match status" value="1"/>
</dbReference>
<feature type="domain" description="Vacuolar protein sorting-associated protein 54 N-terminal" evidence="16">
    <location>
        <begin position="351"/>
        <end position="535"/>
    </location>
</feature>
<comment type="similarity">
    <text evidence="3 14">Belongs to the peptidase S54 family.</text>
</comment>
<name>A0A5J4VU56_9EUKA</name>
<keyword evidence="7 14" id="KW-0812">Transmembrane</keyword>
<evidence type="ECO:0000256" key="11">
    <source>
        <dbReference type="ARBA" id="ARBA00022989"/>
    </source>
</evidence>
<dbReference type="Pfam" id="PF10475">
    <property type="entry name" value="Vps54_N"/>
    <property type="match status" value="1"/>
</dbReference>
<evidence type="ECO:0000256" key="8">
    <source>
        <dbReference type="ARBA" id="ARBA00022801"/>
    </source>
</evidence>
<dbReference type="InterPro" id="IPR002610">
    <property type="entry name" value="Peptidase_S54_rhomboid-like"/>
</dbReference>
<dbReference type="AlphaFoldDB" id="A0A5J4VU56"/>
<feature type="domain" description="Peptidase S54 rhomboid" evidence="15">
    <location>
        <begin position="149"/>
        <end position="287"/>
    </location>
</feature>
<evidence type="ECO:0000256" key="3">
    <source>
        <dbReference type="ARBA" id="ARBA00009045"/>
    </source>
</evidence>
<feature type="transmembrane region" description="Helical" evidence="14">
    <location>
        <begin position="102"/>
        <end position="119"/>
    </location>
</feature>
<dbReference type="InterPro" id="IPR022764">
    <property type="entry name" value="Peptidase_S54_rhomboid_dom"/>
</dbReference>
<dbReference type="EMBL" id="SNRW01004939">
    <property type="protein sequence ID" value="KAA6386158.1"/>
    <property type="molecule type" value="Genomic_DNA"/>
</dbReference>
<dbReference type="PANTHER" id="PTHR22936">
    <property type="entry name" value="RHOMBOID-RELATED"/>
    <property type="match status" value="1"/>
</dbReference>
<evidence type="ECO:0000256" key="2">
    <source>
        <dbReference type="ARBA" id="ARBA00004141"/>
    </source>
</evidence>
<keyword evidence="12" id="KW-0175">Coiled coil</keyword>
<dbReference type="EC" id="3.4.21.105" evidence="4"/>
<feature type="transmembrane region" description="Helical" evidence="14">
    <location>
        <begin position="245"/>
        <end position="264"/>
    </location>
</feature>
<evidence type="ECO:0000256" key="5">
    <source>
        <dbReference type="ARBA" id="ARBA00022448"/>
    </source>
</evidence>
<evidence type="ECO:0000256" key="6">
    <source>
        <dbReference type="ARBA" id="ARBA00022670"/>
    </source>
</evidence>
<dbReference type="Gene3D" id="1.20.1540.10">
    <property type="entry name" value="Rhomboid-like"/>
    <property type="match status" value="1"/>
</dbReference>
<gene>
    <name evidence="17" type="ORF">EZS28_018316</name>
</gene>
<feature type="transmembrane region" description="Helical" evidence="14">
    <location>
        <begin position="270"/>
        <end position="290"/>
    </location>
</feature>
<reference evidence="17 18" key="1">
    <citation type="submission" date="2019-03" db="EMBL/GenBank/DDBJ databases">
        <title>Single cell metagenomics reveals metabolic interactions within the superorganism composed of flagellate Streblomastix strix and complex community of Bacteroidetes bacteria on its surface.</title>
        <authorList>
            <person name="Treitli S.C."/>
            <person name="Kolisko M."/>
            <person name="Husnik F."/>
            <person name="Keeling P."/>
            <person name="Hampl V."/>
        </authorList>
    </citation>
    <scope>NUCLEOTIDE SEQUENCE [LARGE SCALE GENOMIC DNA]</scope>
    <source>
        <strain evidence="17">ST1C</strain>
    </source>
</reference>
<dbReference type="PANTHER" id="PTHR22936:SF69">
    <property type="entry name" value="RHOMBOID-LIKE PROTEIN"/>
    <property type="match status" value="1"/>
</dbReference>
<feature type="transmembrane region" description="Helical" evidence="14">
    <location>
        <begin position="185"/>
        <end position="201"/>
    </location>
</feature>
<evidence type="ECO:0000313" key="18">
    <source>
        <dbReference type="Proteomes" id="UP000324800"/>
    </source>
</evidence>
<evidence type="ECO:0000256" key="13">
    <source>
        <dbReference type="ARBA" id="ARBA00023136"/>
    </source>
</evidence>
<evidence type="ECO:0000256" key="9">
    <source>
        <dbReference type="ARBA" id="ARBA00022825"/>
    </source>
</evidence>
<evidence type="ECO:0000256" key="14">
    <source>
        <dbReference type="RuleBase" id="RU362115"/>
    </source>
</evidence>
<evidence type="ECO:0000256" key="12">
    <source>
        <dbReference type="ARBA" id="ARBA00023054"/>
    </source>
</evidence>
<dbReference type="GO" id="GO:0015031">
    <property type="term" value="P:protein transport"/>
    <property type="evidence" value="ECO:0007669"/>
    <property type="project" value="UniProtKB-KW"/>
</dbReference>
<feature type="transmembrane region" description="Helical" evidence="14">
    <location>
        <begin position="297"/>
        <end position="317"/>
    </location>
</feature>
<proteinExistence type="inferred from homology"/>
<feature type="transmembrane region" description="Helical" evidence="14">
    <location>
        <begin position="151"/>
        <end position="173"/>
    </location>
</feature>
<feature type="transmembrane region" description="Helical" evidence="14">
    <location>
        <begin position="213"/>
        <end position="233"/>
    </location>
</feature>
<evidence type="ECO:0000256" key="1">
    <source>
        <dbReference type="ARBA" id="ARBA00000156"/>
    </source>
</evidence>
<evidence type="ECO:0000259" key="16">
    <source>
        <dbReference type="Pfam" id="PF10475"/>
    </source>
</evidence>
<dbReference type="GO" id="GO:0016020">
    <property type="term" value="C:membrane"/>
    <property type="evidence" value="ECO:0007669"/>
    <property type="project" value="UniProtKB-SubCell"/>
</dbReference>
<dbReference type="InterPro" id="IPR019515">
    <property type="entry name" value="VPS54_N"/>
</dbReference>
<evidence type="ECO:0000313" key="17">
    <source>
        <dbReference type="EMBL" id="KAA6386158.1"/>
    </source>
</evidence>
<evidence type="ECO:0000256" key="7">
    <source>
        <dbReference type="ARBA" id="ARBA00022692"/>
    </source>
</evidence>
<dbReference type="Proteomes" id="UP000324800">
    <property type="component" value="Unassembled WGS sequence"/>
</dbReference>
<evidence type="ECO:0000259" key="15">
    <source>
        <dbReference type="Pfam" id="PF01694"/>
    </source>
</evidence>
<protein>
    <recommendedName>
        <fullName evidence="4">rhomboid protease</fullName>
        <ecNumber evidence="4">3.4.21.105</ecNumber>
    </recommendedName>
</protein>
<keyword evidence="13 14" id="KW-0472">Membrane</keyword>
<dbReference type="InterPro" id="IPR035952">
    <property type="entry name" value="Rhomboid-like_sf"/>
</dbReference>
<keyword evidence="11 14" id="KW-1133">Transmembrane helix</keyword>
<organism evidence="17 18">
    <name type="scientific">Streblomastix strix</name>
    <dbReference type="NCBI Taxonomy" id="222440"/>
    <lineage>
        <taxon>Eukaryota</taxon>
        <taxon>Metamonada</taxon>
        <taxon>Preaxostyla</taxon>
        <taxon>Oxymonadida</taxon>
        <taxon>Streblomastigidae</taxon>
        <taxon>Streblomastix</taxon>
    </lineage>
</organism>
<comment type="catalytic activity">
    <reaction evidence="1 14">
        <text>Cleaves type-1 transmembrane domains using a catalytic dyad composed of serine and histidine that are contributed by different transmembrane domains.</text>
        <dbReference type="EC" id="3.4.21.105"/>
    </reaction>
</comment>
<sequence length="767" mass="88801">MTSWGQGESVSGIKVLDKPKLYKQSKTNKESSLHAPNQIHTLRGYEELGQQQTQPQIQDPIWSIDPNTQLKLYETILLSCGCGCLIKPIWSERRKKDWEKAIQMFSFWIMIVHLLYFIIEASISGSVNIDSQTLTNLGANNGYYIKYKFQIFRLITPAFMHAGLLHLLVNLFFEYQIMFCHEPSMKFWNTIATFFVADIIGNSMSVCIHPHDVSVGASGALFGIYSYYVIMIASDWRNINKYQQMNFILNVINFALITLIFSFTSSSIDWASHLGGLLGGIGMGLLLMFGKKIPVKLASLTMLFILLFLPLFLFFFIENYQRKMESFSPEELDDVDRSMQELFNGLKLDSLSVAIVQRREERVQMKLNDVNRTISNKVYSNYPQLDDSMNEIQHLPEYMLNAERLIQNTRMILRNANDAITTNSAEISKKHRRKKKLIAALDIINKLKDIQKLESEVESGIKDRNFYRSFDALDRCVQNRDMLCRFTFMHQFEIRMANCTSQILSAIIKVLNEICCVYDEGKLIIVLQGFEELNNLPFIFSHQPQPFQPSKQSDPIFSIPSFDKVQHIKLSSVFADVSASASTQSVTEHQQQTPSYIPSDQFTIRIQGNRKLLDHIQDIYMKRINSVSVEQIKQYLSQNGITINISKQQQPASQLYNNRQQQSSQSQSDQFKNMVQQLPYNHIQTFLSSSLLPSFIDILFNYHKVSSFISIHSSLFSFGFSLSSSLTQWRLDLWQTIQRKLRVFFESIQFYNQKQYQQLSNKHQQLQ</sequence>
<evidence type="ECO:0000256" key="10">
    <source>
        <dbReference type="ARBA" id="ARBA00022927"/>
    </source>
</evidence>
<dbReference type="GO" id="GO:0004252">
    <property type="term" value="F:serine-type endopeptidase activity"/>
    <property type="evidence" value="ECO:0007669"/>
    <property type="project" value="InterPro"/>
</dbReference>